<keyword evidence="16" id="KW-1185">Reference proteome</keyword>
<evidence type="ECO:0000256" key="2">
    <source>
        <dbReference type="ARBA" id="ARBA00011738"/>
    </source>
</evidence>
<dbReference type="PANTHER" id="PTHR33843:SF4">
    <property type="entry name" value="ASCORBATE-SPECIFIC PTS SYSTEM EIIC COMPONENT"/>
    <property type="match status" value="1"/>
</dbReference>
<keyword evidence="3" id="KW-0813">Transport</keyword>
<evidence type="ECO:0000256" key="13">
    <source>
        <dbReference type="ARBA" id="ARBA00042859"/>
    </source>
</evidence>
<feature type="transmembrane region" description="Helical" evidence="14">
    <location>
        <begin position="130"/>
        <end position="151"/>
    </location>
</feature>
<evidence type="ECO:0000256" key="8">
    <source>
        <dbReference type="ARBA" id="ARBA00022989"/>
    </source>
</evidence>
<comment type="function">
    <text evidence="10">The phosphoenolpyruvate-dependent sugar phosphotransferase system (sugar PTS), a major carbohydrate active transport system, catalyzes the phosphorylation of incoming sugar substrates concomitantly with their translocation across the cell membrane. The enzyme II UlaABC PTS system is involved in ascorbate transport.</text>
</comment>
<feature type="transmembrane region" description="Helical" evidence="14">
    <location>
        <begin position="157"/>
        <end position="177"/>
    </location>
</feature>
<feature type="transmembrane region" description="Helical" evidence="14">
    <location>
        <begin position="417"/>
        <end position="438"/>
    </location>
</feature>
<dbReference type="RefSeq" id="WP_117603093.1">
    <property type="nucleotide sequence ID" value="NZ_BHGK01000001.1"/>
</dbReference>
<dbReference type="InterPro" id="IPR004703">
    <property type="entry name" value="PTS_sugar-sp_permease"/>
</dbReference>
<feature type="transmembrane region" description="Helical" evidence="14">
    <location>
        <begin position="275"/>
        <end position="303"/>
    </location>
</feature>
<evidence type="ECO:0000256" key="5">
    <source>
        <dbReference type="ARBA" id="ARBA00022597"/>
    </source>
</evidence>
<dbReference type="Pfam" id="PF03611">
    <property type="entry name" value="EIIC-GAT"/>
    <property type="match status" value="1"/>
</dbReference>
<reference evidence="16" key="1">
    <citation type="submission" date="2018-09" db="EMBL/GenBank/DDBJ databases">
        <title>Draft Genome Sequence of Mediterraneibacter sp. KCTC 15684.</title>
        <authorList>
            <person name="Kim J.S."/>
            <person name="Han K.I."/>
            <person name="Suh M.K."/>
            <person name="Lee K.C."/>
            <person name="Eom M.K."/>
            <person name="Lee J.H."/>
            <person name="Park S.H."/>
            <person name="Kang S.W."/>
            <person name="Park J.E."/>
            <person name="Oh B.S."/>
            <person name="Yu S.Y."/>
            <person name="Choi S.H."/>
            <person name="Lee D.H."/>
            <person name="Yoon H."/>
            <person name="Kim B."/>
            <person name="Yang S.J."/>
            <person name="Lee J.S."/>
        </authorList>
    </citation>
    <scope>NUCLEOTIDE SEQUENCE [LARGE SCALE GENOMIC DNA]</scope>
    <source>
        <strain evidence="16">KCTC 15684</strain>
    </source>
</reference>
<evidence type="ECO:0000256" key="7">
    <source>
        <dbReference type="ARBA" id="ARBA00022692"/>
    </source>
</evidence>
<evidence type="ECO:0000256" key="14">
    <source>
        <dbReference type="SAM" id="Phobius"/>
    </source>
</evidence>
<proteinExistence type="inferred from homology"/>
<dbReference type="EMBL" id="BHGK01000001">
    <property type="protein sequence ID" value="GCA66677.1"/>
    <property type="molecule type" value="Genomic_DNA"/>
</dbReference>
<evidence type="ECO:0000313" key="16">
    <source>
        <dbReference type="Proteomes" id="UP000265643"/>
    </source>
</evidence>
<feature type="transmembrane region" description="Helical" evidence="14">
    <location>
        <begin position="359"/>
        <end position="381"/>
    </location>
</feature>
<feature type="transmembrane region" description="Helical" evidence="14">
    <location>
        <begin position="324"/>
        <end position="347"/>
    </location>
</feature>
<gene>
    <name evidence="15" type="primary">ulaA_1</name>
    <name evidence="15" type="ORF">KGMB01110_11130</name>
</gene>
<dbReference type="GO" id="GO:0009401">
    <property type="term" value="P:phosphoenolpyruvate-dependent sugar phosphotransferase system"/>
    <property type="evidence" value="ECO:0007669"/>
    <property type="project" value="UniProtKB-KW"/>
</dbReference>
<comment type="caution">
    <text evidence="15">The sequence shown here is derived from an EMBL/GenBank/DDBJ whole genome shotgun (WGS) entry which is preliminary data.</text>
</comment>
<evidence type="ECO:0000256" key="10">
    <source>
        <dbReference type="ARBA" id="ARBA00037387"/>
    </source>
</evidence>
<keyword evidence="9 14" id="KW-0472">Membrane</keyword>
<keyword evidence="6" id="KW-0598">Phosphotransferase system</keyword>
<feature type="transmembrane region" description="Helical" evidence="14">
    <location>
        <begin position="105"/>
        <end position="123"/>
    </location>
</feature>
<comment type="subcellular location">
    <subcellularLocation>
        <location evidence="1">Cell membrane</location>
        <topology evidence="1">Multi-pass membrane protein</topology>
    </subcellularLocation>
</comment>
<keyword evidence="7 14" id="KW-0812">Transmembrane</keyword>
<dbReference type="PANTHER" id="PTHR33843">
    <property type="entry name" value="ASCORBATE-SPECIFIC PTS SYSTEM EIIC COMPONENT"/>
    <property type="match status" value="1"/>
</dbReference>
<feature type="transmembrane region" description="Helical" evidence="14">
    <location>
        <begin position="45"/>
        <end position="69"/>
    </location>
</feature>
<comment type="subunit">
    <text evidence="2">Homodimer.</text>
</comment>
<name>A0A391P0E4_9FIRM</name>
<sequence length="439" mass="48017">MNSINTVIDWLFANVIGENAIFLGLIALLGLLLQKKNGREILTGVVKTILGYYIFTAGSNLAISAIQIINTVLTPSLGVESGIVQTSGTFMIYLAEGMKYLSPRIMPLFIVSWFVHILLVRVFNKYFKAVYLTIHKALEFMCIFMIFFYSVMGWKGIMLYVPVVAFSALWWSISPMLTYKTSMEMTEGGFCLGHGNQFGAFIADKIGGFFGDPEKDDTNNLQLPGFLNIFSDSTLNLTISMIVTFLVTWIIVVFIGNPTALATLNESAGEYNSFVYMIIQGFKFGAGAVILLQGINMFLSSLVPAFQGISEKLIPGSVPAVDCIAYFGFSPISVILSFVSYLGAGILCTVFCLIFKTPIFLFFAVPSAFFDSASIGVFANYKGGWKAVIVVGFICGLISHIFGGVLAYSMGILAEGIAAPSIDSNFIPSIIFMIFRLFK</sequence>
<feature type="transmembrane region" description="Helical" evidence="14">
    <location>
        <begin position="12"/>
        <end position="33"/>
    </location>
</feature>
<evidence type="ECO:0000256" key="9">
    <source>
        <dbReference type="ARBA" id="ARBA00023136"/>
    </source>
</evidence>
<keyword evidence="4" id="KW-1003">Cell membrane</keyword>
<keyword evidence="5" id="KW-0762">Sugar transport</keyword>
<protein>
    <recommendedName>
        <fullName evidence="12">Ascorbate-specific PTS system EIIC component</fullName>
    </recommendedName>
    <alternativeName>
        <fullName evidence="13">Ascorbate-specific permease IIC component UlaA</fullName>
    </alternativeName>
</protein>
<keyword evidence="8 14" id="KW-1133">Transmembrane helix</keyword>
<evidence type="ECO:0000256" key="6">
    <source>
        <dbReference type="ARBA" id="ARBA00022683"/>
    </source>
</evidence>
<evidence type="ECO:0000256" key="11">
    <source>
        <dbReference type="ARBA" id="ARBA00038218"/>
    </source>
</evidence>
<organism evidence="15 16">
    <name type="scientific">Mediterraneibacter butyricigenes</name>
    <dbReference type="NCBI Taxonomy" id="2316025"/>
    <lineage>
        <taxon>Bacteria</taxon>
        <taxon>Bacillati</taxon>
        <taxon>Bacillota</taxon>
        <taxon>Clostridia</taxon>
        <taxon>Lachnospirales</taxon>
        <taxon>Lachnospiraceae</taxon>
        <taxon>Mediterraneibacter</taxon>
    </lineage>
</organism>
<evidence type="ECO:0000256" key="3">
    <source>
        <dbReference type="ARBA" id="ARBA00022448"/>
    </source>
</evidence>
<feature type="transmembrane region" description="Helical" evidence="14">
    <location>
        <begin position="388"/>
        <end position="411"/>
    </location>
</feature>
<dbReference type="InterPro" id="IPR051562">
    <property type="entry name" value="Ascorbate-PTS_EIIC"/>
</dbReference>
<evidence type="ECO:0000256" key="12">
    <source>
        <dbReference type="ARBA" id="ARBA00039702"/>
    </source>
</evidence>
<comment type="similarity">
    <text evidence="11">Belongs to the UlaA family.</text>
</comment>
<dbReference type="AlphaFoldDB" id="A0A391P0E4"/>
<dbReference type="GO" id="GO:0005886">
    <property type="term" value="C:plasma membrane"/>
    <property type="evidence" value="ECO:0007669"/>
    <property type="project" value="UniProtKB-SubCell"/>
</dbReference>
<feature type="transmembrane region" description="Helical" evidence="14">
    <location>
        <begin position="235"/>
        <end position="255"/>
    </location>
</feature>
<dbReference type="Proteomes" id="UP000265643">
    <property type="component" value="Unassembled WGS sequence"/>
</dbReference>
<evidence type="ECO:0000256" key="4">
    <source>
        <dbReference type="ARBA" id="ARBA00022475"/>
    </source>
</evidence>
<accession>A0A391P0E4</accession>
<evidence type="ECO:0000313" key="15">
    <source>
        <dbReference type="EMBL" id="GCA66677.1"/>
    </source>
</evidence>
<evidence type="ECO:0000256" key="1">
    <source>
        <dbReference type="ARBA" id="ARBA00004651"/>
    </source>
</evidence>